<dbReference type="Gene3D" id="2.60.40.10">
    <property type="entry name" value="Immunoglobulins"/>
    <property type="match status" value="4"/>
</dbReference>
<dbReference type="RefSeq" id="WP_074489533.1">
    <property type="nucleotide sequence ID" value="NZ_FPAM01000014.1"/>
</dbReference>
<evidence type="ECO:0000259" key="8">
    <source>
        <dbReference type="Pfam" id="PF13364"/>
    </source>
</evidence>
<dbReference type="EMBL" id="MPPL01000001">
    <property type="protein sequence ID" value="OKS86841.1"/>
    <property type="molecule type" value="Genomic_DNA"/>
</dbReference>
<dbReference type="InterPro" id="IPR013783">
    <property type="entry name" value="Ig-like_fold"/>
</dbReference>
<dbReference type="PANTHER" id="PTHR42732:SF1">
    <property type="entry name" value="BETA-MANNOSIDASE"/>
    <property type="match status" value="1"/>
</dbReference>
<dbReference type="GO" id="GO:0005975">
    <property type="term" value="P:carbohydrate metabolic process"/>
    <property type="evidence" value="ECO:0007669"/>
    <property type="project" value="InterPro"/>
</dbReference>
<evidence type="ECO:0000259" key="6">
    <source>
        <dbReference type="Pfam" id="PF02836"/>
    </source>
</evidence>
<protein>
    <recommendedName>
        <fullName evidence="13">Beta-galactosidase</fullName>
    </recommendedName>
</protein>
<dbReference type="Pfam" id="PF02837">
    <property type="entry name" value="Glyco_hydro_2_N"/>
    <property type="match status" value="1"/>
</dbReference>
<dbReference type="PROSITE" id="PS00608">
    <property type="entry name" value="GLYCOSYL_HYDROL_F2_2"/>
    <property type="match status" value="1"/>
</dbReference>
<evidence type="ECO:0008006" key="13">
    <source>
        <dbReference type="Google" id="ProtNLM"/>
    </source>
</evidence>
<evidence type="ECO:0000313" key="11">
    <source>
        <dbReference type="EMBL" id="OKS86841.1"/>
    </source>
</evidence>
<evidence type="ECO:0000259" key="9">
    <source>
        <dbReference type="Pfam" id="PF16355"/>
    </source>
</evidence>
<dbReference type="SUPFAM" id="SSF49785">
    <property type="entry name" value="Galactose-binding domain-like"/>
    <property type="match status" value="2"/>
</dbReference>
<sequence length="963" mass="107262">MIICKKLTVSYSLMVLFCSITLSVIAQSERQHLSFDKNWRFAYGHTYDTKKDFDTGTSYFSYYAKAGYGDGAADPAFDDRAWRALDLPHDWAVEQSFSEKGSFSHGFKAIGRNFPDASVGWYRKSFNIPNSDLGKKIHIAFDGVFRNSIVWVNGHYLGTELSGYNGFEYDISEYLNYGGNNIITVRADVTMEEGWFYEGAGIYRHVWLNKTNDLHIATNGTFVTTNVKGANAEIKAAVTITNDSKSVRSFNIRQTIVGPQGNHVATATVSNIALSPFENKEWSGNLMVDNAQLWSIENPSLYHLYTEILENGKVTDQYDTRFGIRTIRFDANEGFFLNGKHVKIKGTNNHQDHAGVGSAIPDALQFFRIKSLKAMGSNAYRCSHNPPTPELLDACDSLGMVVIDESRLMGVTSTHLNNLKNLIIRDRNHPSVISWSVGNEEWRIENTIIGARIATTMQAYAKSIDSTRAITAAFSGGWGQGLSAVMDVMGFNYIAQEDPDAQHKKFPGQKGWGTEEGSTFATRGIYFTNDSLHWMAAYDKKPRPKAYSIEEGWNYYAKRPFLAGMFIWTGFDYRGEPSPYGWPSTGSYFGMLDQCGFWKDDAWYLKSWWGTEPVLHLLPHWNWKGKEGQLIDVWAYSNCDEVELFLNGKSQGKKAMQLNGHLEWKVAYAAGKLEAIGYKAGKKILTDLVQTTGDLQSIVLSTDRAVITADDKDLAMVTVAIKDKKGLAVPTAFNHVTFTITGPGKIIGVGNGNPTSLEPDKFIESIKVAEITGLKEKIVDNIDSRPETALNYDDSNWDRAFKADRNSDFGKKVQALIYRGKFELSELNDQAQITLFYKSIGKDQSVYINGKAVGLNLTDTTNQSEFKLDKKLLKQGTNEIAIVSKPLIKPNDWTPVNTSPGSIQIITPAAQWNKNLFNGLAQVIIQSTGEAGEIKLTATADGIKADTLNIKTTAALKSNLNKR</sequence>
<dbReference type="Pfam" id="PF02836">
    <property type="entry name" value="Glyco_hydro_2_C"/>
    <property type="match status" value="2"/>
</dbReference>
<feature type="domain" description="Glycoside hydrolase family 2" evidence="10">
    <location>
        <begin position="698"/>
        <end position="761"/>
    </location>
</feature>
<evidence type="ECO:0000256" key="3">
    <source>
        <dbReference type="ARBA" id="ARBA00023295"/>
    </source>
</evidence>
<dbReference type="PANTHER" id="PTHR42732">
    <property type="entry name" value="BETA-GALACTOSIDASE"/>
    <property type="match status" value="1"/>
</dbReference>
<feature type="domain" description="Glycosyl hydrolases family 2 sugar binding" evidence="7">
    <location>
        <begin position="117"/>
        <end position="210"/>
    </location>
</feature>
<feature type="chain" id="PRO_5010261327" description="Beta-galactosidase" evidence="4">
    <location>
        <begin position="27"/>
        <end position="963"/>
    </location>
</feature>
<dbReference type="Gene3D" id="2.60.120.260">
    <property type="entry name" value="Galactose-binding domain-like"/>
    <property type="match status" value="2"/>
</dbReference>
<evidence type="ECO:0000313" key="12">
    <source>
        <dbReference type="Proteomes" id="UP000186720"/>
    </source>
</evidence>
<dbReference type="InterPro" id="IPR051913">
    <property type="entry name" value="GH2_Domain-Containing"/>
</dbReference>
<dbReference type="InterPro" id="IPR048230">
    <property type="entry name" value="GalA-like"/>
</dbReference>
<comment type="caution">
    <text evidence="11">The sequence shown here is derived from an EMBL/GenBank/DDBJ whole genome shotgun (WGS) entry which is preliminary data.</text>
</comment>
<dbReference type="Pfam" id="PF16355">
    <property type="entry name" value="DUF4982"/>
    <property type="match status" value="1"/>
</dbReference>
<dbReference type="OrthoDB" id="9801077at2"/>
<dbReference type="Pfam" id="PF18565">
    <property type="entry name" value="Glyco_hydro2_C5"/>
    <property type="match status" value="1"/>
</dbReference>
<dbReference type="InterPro" id="IPR040605">
    <property type="entry name" value="Glyco_hydro2_dom5"/>
</dbReference>
<dbReference type="Pfam" id="PF00703">
    <property type="entry name" value="Glyco_hydro_2"/>
    <property type="match status" value="1"/>
</dbReference>
<dbReference type="PRINTS" id="PR00132">
    <property type="entry name" value="GLHYDRLASE2"/>
</dbReference>
<feature type="domain" description="Glycoside hydrolase family 2 catalytic" evidence="6">
    <location>
        <begin position="413"/>
        <end position="499"/>
    </location>
</feature>
<proteinExistence type="inferred from homology"/>
<dbReference type="NCBIfam" id="NF041462">
    <property type="entry name" value="GalA"/>
    <property type="match status" value="1"/>
</dbReference>
<keyword evidence="12" id="KW-1185">Reference proteome</keyword>
<keyword evidence="2" id="KW-0378">Hydrolase</keyword>
<dbReference type="SUPFAM" id="SSF49303">
    <property type="entry name" value="beta-Galactosidase/glucuronidase domain"/>
    <property type="match status" value="1"/>
</dbReference>
<dbReference type="Gene3D" id="3.20.20.80">
    <property type="entry name" value="Glycosidases"/>
    <property type="match status" value="1"/>
</dbReference>
<dbReference type="InterPro" id="IPR006101">
    <property type="entry name" value="Glyco_hydro_2"/>
</dbReference>
<feature type="domain" description="Beta-galactosidase jelly roll" evidence="8">
    <location>
        <begin position="795"/>
        <end position="883"/>
    </location>
</feature>
<feature type="domain" description="Glycoside hydrolase family 2 catalytic" evidence="6">
    <location>
        <begin position="333"/>
        <end position="412"/>
    </location>
</feature>
<dbReference type="GO" id="GO:0004553">
    <property type="term" value="F:hydrolase activity, hydrolyzing O-glycosyl compounds"/>
    <property type="evidence" value="ECO:0007669"/>
    <property type="project" value="InterPro"/>
</dbReference>
<accession>A0A1Q5ZYL6</accession>
<dbReference type="Pfam" id="PF13364">
    <property type="entry name" value="BetaGal_ABD2"/>
    <property type="match status" value="1"/>
</dbReference>
<dbReference type="STRING" id="1302689.RG47T_2298"/>
<comment type="similarity">
    <text evidence="1">Belongs to the glycosyl hydrolase 2 family.</text>
</comment>
<feature type="domain" description="Glycoside hydrolase family 2 immunoglobulin-like beta-sandwich" evidence="5">
    <location>
        <begin position="220"/>
        <end position="325"/>
    </location>
</feature>
<organism evidence="11 12">
    <name type="scientific">Mucilaginibacter polytrichastri</name>
    <dbReference type="NCBI Taxonomy" id="1302689"/>
    <lineage>
        <taxon>Bacteria</taxon>
        <taxon>Pseudomonadati</taxon>
        <taxon>Bacteroidota</taxon>
        <taxon>Sphingobacteriia</taxon>
        <taxon>Sphingobacteriales</taxon>
        <taxon>Sphingobacteriaceae</taxon>
        <taxon>Mucilaginibacter</taxon>
    </lineage>
</organism>
<gene>
    <name evidence="11" type="ORF">RG47T_2298</name>
</gene>
<evidence type="ECO:0000256" key="2">
    <source>
        <dbReference type="ARBA" id="ARBA00022801"/>
    </source>
</evidence>
<evidence type="ECO:0000259" key="10">
    <source>
        <dbReference type="Pfam" id="PF18565"/>
    </source>
</evidence>
<dbReference type="InterPro" id="IPR036156">
    <property type="entry name" value="Beta-gal/glucu_dom_sf"/>
</dbReference>
<dbReference type="InterPro" id="IPR025300">
    <property type="entry name" value="BetaGal_jelly_roll_dom"/>
</dbReference>
<dbReference type="InterPro" id="IPR032311">
    <property type="entry name" value="DUF4982"/>
</dbReference>
<dbReference type="AlphaFoldDB" id="A0A1Q5ZYL6"/>
<dbReference type="InterPro" id="IPR017853">
    <property type="entry name" value="GH"/>
</dbReference>
<dbReference type="InterPro" id="IPR006103">
    <property type="entry name" value="Glyco_hydro_2_cat"/>
</dbReference>
<dbReference type="SUPFAM" id="SSF51445">
    <property type="entry name" value="(Trans)glycosidases"/>
    <property type="match status" value="1"/>
</dbReference>
<dbReference type="InterPro" id="IPR008979">
    <property type="entry name" value="Galactose-bd-like_sf"/>
</dbReference>
<keyword evidence="4" id="KW-0732">Signal</keyword>
<dbReference type="InterPro" id="IPR006102">
    <property type="entry name" value="Ig-like_GH2"/>
</dbReference>
<evidence type="ECO:0000256" key="1">
    <source>
        <dbReference type="ARBA" id="ARBA00007401"/>
    </source>
</evidence>
<feature type="signal peptide" evidence="4">
    <location>
        <begin position="1"/>
        <end position="26"/>
    </location>
</feature>
<keyword evidence="3" id="KW-0326">Glycosidase</keyword>
<evidence type="ECO:0000259" key="7">
    <source>
        <dbReference type="Pfam" id="PF02837"/>
    </source>
</evidence>
<evidence type="ECO:0000259" key="5">
    <source>
        <dbReference type="Pfam" id="PF00703"/>
    </source>
</evidence>
<evidence type="ECO:0000256" key="4">
    <source>
        <dbReference type="SAM" id="SignalP"/>
    </source>
</evidence>
<reference evidence="11 12" key="1">
    <citation type="submission" date="2016-11" db="EMBL/GenBank/DDBJ databases">
        <title>Whole Genome Sequencing of Mucilaginibacter polytrichastri RG4-7(T) isolated from the moss sample.</title>
        <authorList>
            <person name="Li Y."/>
        </authorList>
    </citation>
    <scope>NUCLEOTIDE SEQUENCE [LARGE SCALE GENOMIC DNA]</scope>
    <source>
        <strain evidence="11 12">RG4-7</strain>
    </source>
</reference>
<feature type="domain" description="DUF4982" evidence="9">
    <location>
        <begin position="628"/>
        <end position="684"/>
    </location>
</feature>
<dbReference type="Proteomes" id="UP000186720">
    <property type="component" value="Unassembled WGS sequence"/>
</dbReference>
<name>A0A1Q5ZYL6_9SPHI</name>
<dbReference type="InterPro" id="IPR006104">
    <property type="entry name" value="Glyco_hydro_2_N"/>
</dbReference>
<dbReference type="InterPro" id="IPR023232">
    <property type="entry name" value="Glyco_hydro_2_AS"/>
</dbReference>